<feature type="transmembrane region" description="Helical" evidence="8">
    <location>
        <begin position="46"/>
        <end position="65"/>
    </location>
</feature>
<dbReference type="Gene3D" id="1.10.287.70">
    <property type="match status" value="1"/>
</dbReference>
<dbReference type="AlphaFoldDB" id="S5DM62"/>
<dbReference type="InterPro" id="IPR013099">
    <property type="entry name" value="K_chnl_dom"/>
</dbReference>
<dbReference type="SUPFAM" id="SSF81324">
    <property type="entry name" value="Voltage-gated potassium channels"/>
    <property type="match status" value="1"/>
</dbReference>
<feature type="transmembrane region" description="Helical" evidence="8">
    <location>
        <begin position="14"/>
        <end position="34"/>
    </location>
</feature>
<feature type="transmembrane region" description="Helical" evidence="8">
    <location>
        <begin position="168"/>
        <end position="189"/>
    </location>
</feature>
<reference evidence="10" key="1">
    <citation type="journal article" date="2013" name="Sci. Rep.">
        <title>Metagenomics uncovers a new group of low GC and ultra-small marine Actinobacteria.</title>
        <authorList>
            <person name="Ghai R."/>
            <person name="Mizuno C.M."/>
            <person name="Picazo A."/>
            <person name="Camacho A."/>
            <person name="Rodriguez-Valera F."/>
        </authorList>
    </citation>
    <scope>NUCLEOTIDE SEQUENCE</scope>
</reference>
<evidence type="ECO:0000256" key="2">
    <source>
        <dbReference type="ARBA" id="ARBA00022448"/>
    </source>
</evidence>
<evidence type="ECO:0000256" key="7">
    <source>
        <dbReference type="ARBA" id="ARBA00023303"/>
    </source>
</evidence>
<proteinExistence type="predicted"/>
<keyword evidence="2" id="KW-0813">Transport</keyword>
<accession>S5DM62</accession>
<dbReference type="EMBL" id="KC811148">
    <property type="protein sequence ID" value="AGQ19984.1"/>
    <property type="molecule type" value="Genomic_DNA"/>
</dbReference>
<feature type="transmembrane region" description="Helical" evidence="8">
    <location>
        <begin position="138"/>
        <end position="156"/>
    </location>
</feature>
<dbReference type="InterPro" id="IPR027359">
    <property type="entry name" value="Volt_channel_dom_sf"/>
</dbReference>
<dbReference type="Gene3D" id="1.20.5.110">
    <property type="match status" value="1"/>
</dbReference>
<dbReference type="GO" id="GO:0008076">
    <property type="term" value="C:voltage-gated potassium channel complex"/>
    <property type="evidence" value="ECO:0007669"/>
    <property type="project" value="InterPro"/>
</dbReference>
<evidence type="ECO:0000313" key="10">
    <source>
        <dbReference type="EMBL" id="AGQ19984.1"/>
    </source>
</evidence>
<evidence type="ECO:0000256" key="3">
    <source>
        <dbReference type="ARBA" id="ARBA00022692"/>
    </source>
</evidence>
<feature type="transmembrane region" description="Helical" evidence="8">
    <location>
        <begin position="196"/>
        <end position="217"/>
    </location>
</feature>
<feature type="domain" description="Potassium channel" evidence="9">
    <location>
        <begin position="143"/>
        <end position="216"/>
    </location>
</feature>
<keyword evidence="5" id="KW-0406">Ion transport</keyword>
<keyword evidence="6 8" id="KW-0472">Membrane</keyword>
<keyword evidence="7" id="KW-0407">Ion channel</keyword>
<evidence type="ECO:0000256" key="4">
    <source>
        <dbReference type="ARBA" id="ARBA00022989"/>
    </source>
</evidence>
<keyword evidence="4 8" id="KW-1133">Transmembrane helix</keyword>
<evidence type="ECO:0000256" key="8">
    <source>
        <dbReference type="SAM" id="Phobius"/>
    </source>
</evidence>
<protein>
    <submittedName>
        <fullName evidence="10">MedDCM-OCT-S45-C3-cds9</fullName>
    </submittedName>
</protein>
<organism evidence="10">
    <name type="scientific">Candidatus Actinomarina minuta</name>
    <dbReference type="NCBI Taxonomy" id="1389454"/>
    <lineage>
        <taxon>Bacteria</taxon>
        <taxon>Bacillati</taxon>
        <taxon>Actinomycetota</taxon>
        <taxon>Actinomycetes</taxon>
        <taxon>Candidatus Actinomarinidae</taxon>
        <taxon>Candidatus Actinomarinales</taxon>
        <taxon>Candidatus Actinomarineae</taxon>
        <taxon>Candidatus Actinomarinaceae</taxon>
        <taxon>Candidatus Actinomarina</taxon>
    </lineage>
</organism>
<evidence type="ECO:0000256" key="1">
    <source>
        <dbReference type="ARBA" id="ARBA00004141"/>
    </source>
</evidence>
<dbReference type="GO" id="GO:0001508">
    <property type="term" value="P:action potential"/>
    <property type="evidence" value="ECO:0007669"/>
    <property type="project" value="TreeGrafter"/>
</dbReference>
<dbReference type="PRINTS" id="PR00169">
    <property type="entry name" value="KCHANNEL"/>
</dbReference>
<name>S5DM62_9ACTN</name>
<dbReference type="GO" id="GO:0005249">
    <property type="term" value="F:voltage-gated potassium channel activity"/>
    <property type="evidence" value="ECO:0007669"/>
    <property type="project" value="InterPro"/>
</dbReference>
<dbReference type="InterPro" id="IPR028325">
    <property type="entry name" value="VG_K_chnl"/>
</dbReference>
<keyword evidence="3 8" id="KW-0812">Transmembrane</keyword>
<evidence type="ECO:0000256" key="5">
    <source>
        <dbReference type="ARBA" id="ARBA00023065"/>
    </source>
</evidence>
<evidence type="ECO:0000256" key="6">
    <source>
        <dbReference type="ARBA" id="ARBA00023136"/>
    </source>
</evidence>
<sequence>MENSGTSYSKVEKFYEIPVFIALVSLIPVIIIEYRDSPLKELANFVNWGIWIIFLLEYVHLFILSENKKEYILNHKIELFIVLASIPFVPRGLESSRFLRFIRLPRLLRLFQLFRLAAVLAKFGTAIKTIFNSRGLRFIVYATIFLIIFFGFLFYIAEPEVETFTDGIWWALVTITTVGYGDITPYTALGRIVASSLMILGIGFIATITAAVSTYFLSNFGDKETTLDDIVKKLDNIEKELEKIKENKK</sequence>
<evidence type="ECO:0000259" key="9">
    <source>
        <dbReference type="Pfam" id="PF07885"/>
    </source>
</evidence>
<comment type="subcellular location">
    <subcellularLocation>
        <location evidence="1">Membrane</location>
        <topology evidence="1">Multi-pass membrane protein</topology>
    </subcellularLocation>
</comment>
<dbReference type="Pfam" id="PF07885">
    <property type="entry name" value="Ion_trans_2"/>
    <property type="match status" value="1"/>
</dbReference>
<dbReference type="PANTHER" id="PTHR11537:SF254">
    <property type="entry name" value="POTASSIUM VOLTAGE-GATED CHANNEL PROTEIN SHAB"/>
    <property type="match status" value="1"/>
</dbReference>
<dbReference type="PANTHER" id="PTHR11537">
    <property type="entry name" value="VOLTAGE-GATED POTASSIUM CHANNEL"/>
    <property type="match status" value="1"/>
</dbReference>
<dbReference type="Gene3D" id="1.20.120.350">
    <property type="entry name" value="Voltage-gated potassium channels. Chain C"/>
    <property type="match status" value="1"/>
</dbReference>